<evidence type="ECO:0000313" key="3">
    <source>
        <dbReference type="Proteomes" id="UP000032180"/>
    </source>
</evidence>
<dbReference type="AlphaFoldDB" id="A0A0D9XY49"/>
<keyword evidence="1" id="KW-0472">Membrane</keyword>
<reference evidence="2" key="3">
    <citation type="submission" date="2015-04" db="UniProtKB">
        <authorList>
            <consortium name="EnsemblPlants"/>
        </authorList>
    </citation>
    <scope>IDENTIFICATION</scope>
</reference>
<keyword evidence="3" id="KW-1185">Reference proteome</keyword>
<keyword evidence="1" id="KW-0812">Transmembrane</keyword>
<reference evidence="2 3" key="1">
    <citation type="submission" date="2012-08" db="EMBL/GenBank/DDBJ databases">
        <title>Oryza genome evolution.</title>
        <authorList>
            <person name="Wing R.A."/>
        </authorList>
    </citation>
    <scope>NUCLEOTIDE SEQUENCE</scope>
</reference>
<dbReference type="PANTHER" id="PTHR31769">
    <property type="entry name" value="OS07G0462200 PROTEIN-RELATED"/>
    <property type="match status" value="1"/>
</dbReference>
<dbReference type="STRING" id="77586.A0A0D9XY49"/>
<feature type="transmembrane region" description="Helical" evidence="1">
    <location>
        <begin position="48"/>
        <end position="67"/>
    </location>
</feature>
<dbReference type="HOGENOM" id="CLU_124674_0_0_1"/>
<dbReference type="Proteomes" id="UP000032180">
    <property type="component" value="Chromosome 12"/>
</dbReference>
<reference evidence="3" key="2">
    <citation type="submission" date="2013-12" db="EMBL/GenBank/DDBJ databases">
        <authorList>
            <person name="Yu Y."/>
            <person name="Lee S."/>
            <person name="de Baynast K."/>
            <person name="Wissotski M."/>
            <person name="Liu L."/>
            <person name="Talag J."/>
            <person name="Goicoechea J."/>
            <person name="Angelova A."/>
            <person name="Jetty R."/>
            <person name="Kudrna D."/>
            <person name="Golser W."/>
            <person name="Rivera L."/>
            <person name="Zhang J."/>
            <person name="Wing R."/>
        </authorList>
    </citation>
    <scope>NUCLEOTIDE SEQUENCE</scope>
</reference>
<dbReference type="EnsemblPlants" id="LPERR12G06320.1">
    <property type="protein sequence ID" value="LPERR12G06320.1"/>
    <property type="gene ID" value="LPERR12G06320"/>
</dbReference>
<organism evidence="2 3">
    <name type="scientific">Leersia perrieri</name>
    <dbReference type="NCBI Taxonomy" id="77586"/>
    <lineage>
        <taxon>Eukaryota</taxon>
        <taxon>Viridiplantae</taxon>
        <taxon>Streptophyta</taxon>
        <taxon>Embryophyta</taxon>
        <taxon>Tracheophyta</taxon>
        <taxon>Spermatophyta</taxon>
        <taxon>Magnoliopsida</taxon>
        <taxon>Liliopsida</taxon>
        <taxon>Poales</taxon>
        <taxon>Poaceae</taxon>
        <taxon>BOP clade</taxon>
        <taxon>Oryzoideae</taxon>
        <taxon>Oryzeae</taxon>
        <taxon>Oryzinae</taxon>
        <taxon>Leersia</taxon>
    </lineage>
</organism>
<sequence length="114" mass="12385">MAEPHVVVISATVAALALAAAVLGVSYVRYDGVNCVYLRTPEFGCGIAGAASLLAGQLIVTAATGCWDSLRRRRRHASSDHRRVHVIFSAVLSWHAPIHNFTFVIFLRIDGSRR</sequence>
<evidence type="ECO:0000256" key="1">
    <source>
        <dbReference type="SAM" id="Phobius"/>
    </source>
</evidence>
<name>A0A0D9XY49_9ORYZ</name>
<evidence type="ECO:0000313" key="2">
    <source>
        <dbReference type="EnsemblPlants" id="LPERR12G06320.1"/>
    </source>
</evidence>
<feature type="transmembrane region" description="Helical" evidence="1">
    <location>
        <begin position="87"/>
        <end position="109"/>
    </location>
</feature>
<keyword evidence="1" id="KW-1133">Transmembrane helix</keyword>
<accession>A0A0D9XY49</accession>
<protein>
    <submittedName>
        <fullName evidence="2">Uncharacterized protein</fullName>
    </submittedName>
</protein>
<dbReference type="InterPro" id="IPR052222">
    <property type="entry name" value="DESIGUAL"/>
</dbReference>
<dbReference type="Gramene" id="LPERR12G06320.1">
    <property type="protein sequence ID" value="LPERR12G06320.1"/>
    <property type="gene ID" value="LPERR12G06320"/>
</dbReference>
<proteinExistence type="predicted"/>